<dbReference type="InterPro" id="IPR036637">
    <property type="entry name" value="Phosphohistidine_dom_sf"/>
</dbReference>
<dbReference type="Proteomes" id="UP000244174">
    <property type="component" value="Unassembled WGS sequence"/>
</dbReference>
<dbReference type="InterPro" id="IPR051549">
    <property type="entry name" value="PEP_Utilizing_Enz"/>
</dbReference>
<accession>A0A2T6AFN3</accession>
<reference evidence="3 4" key="1">
    <citation type="submission" date="2018-04" db="EMBL/GenBank/DDBJ databases">
        <title>Genomic Encyclopedia of Archaeal and Bacterial Type Strains, Phase II (KMG-II): from individual species to whole genera.</title>
        <authorList>
            <person name="Goeker M."/>
        </authorList>
    </citation>
    <scope>NUCLEOTIDE SEQUENCE [LARGE SCALE GENOMIC DNA]</scope>
    <source>
        <strain evidence="3 4">DSM 23082</strain>
    </source>
</reference>
<dbReference type="InterPro" id="IPR008279">
    <property type="entry name" value="PEP-util_enz_mobile_dom"/>
</dbReference>
<evidence type="ECO:0000259" key="1">
    <source>
        <dbReference type="Pfam" id="PF00391"/>
    </source>
</evidence>
<keyword evidence="4" id="KW-1185">Reference proteome</keyword>
<dbReference type="InterPro" id="IPR002192">
    <property type="entry name" value="PPDK_AMP/ATP-bd"/>
</dbReference>
<dbReference type="NCBIfam" id="NF004508">
    <property type="entry name" value="PRK05849.1"/>
    <property type="match status" value="1"/>
</dbReference>
<proteinExistence type="predicted"/>
<dbReference type="InterPro" id="IPR013815">
    <property type="entry name" value="ATP_grasp_subdomain_1"/>
</dbReference>
<evidence type="ECO:0000259" key="2">
    <source>
        <dbReference type="Pfam" id="PF01326"/>
    </source>
</evidence>
<feature type="domain" description="Pyruvate phosphate dikinase AMP/ATP-binding" evidence="2">
    <location>
        <begin position="168"/>
        <end position="220"/>
    </location>
</feature>
<organism evidence="3 4">
    <name type="scientific">Christiangramia gaetbulicola</name>
    <dbReference type="NCBI Taxonomy" id="703340"/>
    <lineage>
        <taxon>Bacteria</taxon>
        <taxon>Pseudomonadati</taxon>
        <taxon>Bacteroidota</taxon>
        <taxon>Flavobacteriia</taxon>
        <taxon>Flavobacteriales</taxon>
        <taxon>Flavobacteriaceae</taxon>
        <taxon>Christiangramia</taxon>
    </lineage>
</organism>
<dbReference type="SUPFAM" id="SSF56059">
    <property type="entry name" value="Glutathione synthetase ATP-binding domain-like"/>
    <property type="match status" value="1"/>
</dbReference>
<comment type="caution">
    <text evidence="3">The sequence shown here is derived from an EMBL/GenBank/DDBJ whole genome shotgun (WGS) entry which is preliminary data.</text>
</comment>
<dbReference type="Gene3D" id="3.50.30.10">
    <property type="entry name" value="Phosphohistidine domain"/>
    <property type="match status" value="1"/>
</dbReference>
<dbReference type="PANTHER" id="PTHR43615">
    <property type="entry name" value="PHOSPHOENOLPYRUVATE SYNTHASE-RELATED"/>
    <property type="match status" value="1"/>
</dbReference>
<keyword evidence="3" id="KW-0418">Kinase</keyword>
<dbReference type="EMBL" id="QBKQ01000003">
    <property type="protein sequence ID" value="PTX42612.1"/>
    <property type="molecule type" value="Genomic_DNA"/>
</dbReference>
<dbReference type="GO" id="GO:0005524">
    <property type="term" value="F:ATP binding"/>
    <property type="evidence" value="ECO:0007669"/>
    <property type="project" value="InterPro"/>
</dbReference>
<dbReference type="Pfam" id="PF00391">
    <property type="entry name" value="PEP-utilizers"/>
    <property type="match status" value="1"/>
</dbReference>
<feature type="domain" description="Pyruvate phosphate dikinase AMP/ATP-binding" evidence="2">
    <location>
        <begin position="38"/>
        <end position="96"/>
    </location>
</feature>
<keyword evidence="3" id="KW-0670">Pyruvate</keyword>
<dbReference type="SUPFAM" id="SSF52009">
    <property type="entry name" value="Phosphohistidine domain"/>
    <property type="match status" value="1"/>
</dbReference>
<keyword evidence="3" id="KW-0808">Transferase</keyword>
<name>A0A2T6AFN3_9FLAO</name>
<dbReference type="Gene3D" id="3.30.470.20">
    <property type="entry name" value="ATP-grasp fold, B domain"/>
    <property type="match status" value="1"/>
</dbReference>
<dbReference type="OrthoDB" id="9813383at2"/>
<evidence type="ECO:0000313" key="4">
    <source>
        <dbReference type="Proteomes" id="UP000244174"/>
    </source>
</evidence>
<gene>
    <name evidence="3" type="ORF">C8P64_3042</name>
</gene>
<dbReference type="PANTHER" id="PTHR43615:SF1">
    <property type="entry name" value="PPDK_N DOMAIN-CONTAINING PROTEIN"/>
    <property type="match status" value="1"/>
</dbReference>
<dbReference type="Gene3D" id="3.30.1490.20">
    <property type="entry name" value="ATP-grasp fold, A domain"/>
    <property type="match status" value="1"/>
</dbReference>
<sequence length="787" mass="90182">MLGTKAETLQYISENGFPVPDVHFFTVHEWNNFKDNVISNISNKYESVTYLAVRSSSRAEDTEVDSMAGAFESILNVNYKINGELSTAIDTVINSFDNNPENQVLIQPMVEDVRMSGVIMTKSLDDGSPYYVINFDDTTGKTDTVTSGNSINKTVYVYNGFKDKDFDSPYLLKVLKVVEELESLYKNLPLDIEFALNNKNEVFILQVRPITTSTNWKNKANKLVSERLPYLEDFVQQLMTRRVDIYGEKTLLGIMPDWNPAEMIGVVPHPLAMSLYRELITRRAWSLAREEMGYKKMPDVELMVSLFGRAYIDVRNSMNSFLPEKLSPEISEKLINAYIQRLENNPHLHDKIEFEVVPTAYDFKFEENLNNRYPNLLNEEEIKEFKNFLVELTQNAIEDTEGNTLNKAIELIELLKTLQEENLNKKLVTPFSISDHVNTLKNQCVKYGTIPFSITARHGFIAESLLRSAIACGAIEEERVKAFKRSVKTISTELSTDFYEVCNENLEKDKFMQKYGHLRPNSYDILSPCYKNRPDLLDGDPQKPGEHEVFQLSDQERKNLNILLRDHGFDRINADDIFKYASKAIKGREYHKFIFTKHLSAIIEYITEWGELIGFSKKDLAMLTLDDVQSVLFEPITKDLKVFFKRRIKKAKKSYSVANSFKLNYLIRSRRDVYIAPMQRSAPNFIGNKRVEGKIVFLNPFIKEIPDLEGKIICIEGADPGYDWIFSRKIGGLITKFGGANSHMAIRCAEYDLPAAIGCGEQPFNKLIKAGKVLLNCQGKRLEPLTI</sequence>
<dbReference type="GO" id="GO:0016301">
    <property type="term" value="F:kinase activity"/>
    <property type="evidence" value="ECO:0007669"/>
    <property type="project" value="UniProtKB-KW"/>
</dbReference>
<feature type="domain" description="PEP-utilising enzyme mobile" evidence="1">
    <location>
        <begin position="709"/>
        <end position="763"/>
    </location>
</feature>
<evidence type="ECO:0000313" key="3">
    <source>
        <dbReference type="EMBL" id="PTX42612.1"/>
    </source>
</evidence>
<protein>
    <submittedName>
        <fullName evidence="3">Pyruvate phosphate dikinase-like enzyme</fullName>
    </submittedName>
</protein>
<dbReference type="AlphaFoldDB" id="A0A2T6AFN3"/>
<dbReference type="Pfam" id="PF01326">
    <property type="entry name" value="PPDK_N"/>
    <property type="match status" value="2"/>
</dbReference>